<dbReference type="Proteomes" id="UP000827092">
    <property type="component" value="Unassembled WGS sequence"/>
</dbReference>
<gene>
    <name evidence="2" type="ORF">JTE90_023506</name>
</gene>
<dbReference type="PANTHER" id="PTHR11161:SF0">
    <property type="entry name" value="O-ACYLTRANSFERASE LIKE PROTEIN"/>
    <property type="match status" value="1"/>
</dbReference>
<keyword evidence="3" id="KW-1185">Reference proteome</keyword>
<organism evidence="2 3">
    <name type="scientific">Oedothorax gibbosus</name>
    <dbReference type="NCBI Taxonomy" id="931172"/>
    <lineage>
        <taxon>Eukaryota</taxon>
        <taxon>Metazoa</taxon>
        <taxon>Ecdysozoa</taxon>
        <taxon>Arthropoda</taxon>
        <taxon>Chelicerata</taxon>
        <taxon>Arachnida</taxon>
        <taxon>Araneae</taxon>
        <taxon>Araneomorphae</taxon>
        <taxon>Entelegynae</taxon>
        <taxon>Araneoidea</taxon>
        <taxon>Linyphiidae</taxon>
        <taxon>Erigoninae</taxon>
        <taxon>Oedothorax</taxon>
    </lineage>
</organism>
<evidence type="ECO:0000313" key="2">
    <source>
        <dbReference type="EMBL" id="KAG8198741.1"/>
    </source>
</evidence>
<dbReference type="InterPro" id="IPR052728">
    <property type="entry name" value="O2_lipid_transport_reg"/>
</dbReference>
<feature type="transmembrane region" description="Helical" evidence="1">
    <location>
        <begin position="68"/>
        <end position="86"/>
    </location>
</feature>
<protein>
    <recommendedName>
        <fullName evidence="4">Nose resistant to fluoxetine protein 6</fullName>
    </recommendedName>
</protein>
<dbReference type="EMBL" id="JAFNEN010000036">
    <property type="protein sequence ID" value="KAG8198741.1"/>
    <property type="molecule type" value="Genomic_DNA"/>
</dbReference>
<keyword evidence="1" id="KW-0812">Transmembrane</keyword>
<name>A0AAV6VRP8_9ARAC</name>
<dbReference type="AlphaFoldDB" id="A0AAV6VRP8"/>
<evidence type="ECO:0000313" key="3">
    <source>
        <dbReference type="Proteomes" id="UP000827092"/>
    </source>
</evidence>
<reference evidence="2 3" key="1">
    <citation type="journal article" date="2022" name="Nat. Ecol. Evol.">
        <title>A masculinizing supergene underlies an exaggerated male reproductive morph in a spider.</title>
        <authorList>
            <person name="Hendrickx F."/>
            <person name="De Corte Z."/>
            <person name="Sonet G."/>
            <person name="Van Belleghem S.M."/>
            <person name="Kostlbacher S."/>
            <person name="Vangestel C."/>
        </authorList>
    </citation>
    <scope>NUCLEOTIDE SEQUENCE [LARGE SCALE GENOMIC DNA]</scope>
    <source>
        <strain evidence="2">W744_W776</strain>
    </source>
</reference>
<evidence type="ECO:0000256" key="1">
    <source>
        <dbReference type="SAM" id="Phobius"/>
    </source>
</evidence>
<accession>A0AAV6VRP8</accession>
<keyword evidence="1" id="KW-0472">Membrane</keyword>
<keyword evidence="1" id="KW-1133">Transmembrane helix</keyword>
<feature type="transmembrane region" description="Helical" evidence="1">
    <location>
        <begin position="98"/>
        <end position="120"/>
    </location>
</feature>
<evidence type="ECO:0008006" key="4">
    <source>
        <dbReference type="Google" id="ProtNLM"/>
    </source>
</evidence>
<feature type="transmembrane region" description="Helical" evidence="1">
    <location>
        <begin position="32"/>
        <end position="56"/>
    </location>
</feature>
<sequence>MSALLLYYILFGPYHENLSLVDACFYNSISRILFACGVAWAIYNCVTGQAGLINSILSFKLFIPLSRLTYCAYLVHPMILTGYFGSLKVLFNFSHMTLVLMFLGFLLLSYSAALVTSLLFESPVIRLDKFIRNKFTKT</sequence>
<dbReference type="PANTHER" id="PTHR11161">
    <property type="entry name" value="O-ACYLTRANSFERASE"/>
    <property type="match status" value="1"/>
</dbReference>
<proteinExistence type="predicted"/>
<comment type="caution">
    <text evidence="2">The sequence shown here is derived from an EMBL/GenBank/DDBJ whole genome shotgun (WGS) entry which is preliminary data.</text>
</comment>